<comment type="caution">
    <text evidence="9">The sequence shown here is derived from an EMBL/GenBank/DDBJ whole genome shotgun (WGS) entry which is preliminary data.</text>
</comment>
<accession>A0A8J6J3V1</accession>
<comment type="subcellular location">
    <subcellularLocation>
        <location evidence="1">Cell membrane</location>
        <topology evidence="1">Multi-pass membrane protein</topology>
    </subcellularLocation>
</comment>
<gene>
    <name evidence="9" type="ORF">H8S55_05155</name>
</gene>
<dbReference type="Pfam" id="PF00884">
    <property type="entry name" value="Sulfatase"/>
    <property type="match status" value="1"/>
</dbReference>
<dbReference type="CDD" id="cd16015">
    <property type="entry name" value="LTA_synthase"/>
    <property type="match status" value="1"/>
</dbReference>
<evidence type="ECO:0000313" key="10">
    <source>
        <dbReference type="Proteomes" id="UP000602260"/>
    </source>
</evidence>
<organism evidence="9 10">
    <name type="scientific">Flintibacter faecis</name>
    <dbReference type="NCBI Taxonomy" id="2763047"/>
    <lineage>
        <taxon>Bacteria</taxon>
        <taxon>Bacillati</taxon>
        <taxon>Bacillota</taxon>
        <taxon>Clostridia</taxon>
        <taxon>Eubacteriales</taxon>
        <taxon>Flintibacter</taxon>
    </lineage>
</organism>
<evidence type="ECO:0000256" key="4">
    <source>
        <dbReference type="ARBA" id="ARBA00022692"/>
    </source>
</evidence>
<proteinExistence type="predicted"/>
<keyword evidence="10" id="KW-1185">Reference proteome</keyword>
<dbReference type="PANTHER" id="PTHR47371:SF3">
    <property type="entry name" value="PHOSPHOGLYCEROL TRANSFERASE I"/>
    <property type="match status" value="1"/>
</dbReference>
<name>A0A8J6J3V1_9FIRM</name>
<keyword evidence="6 7" id="KW-0472">Membrane</keyword>
<evidence type="ECO:0000256" key="7">
    <source>
        <dbReference type="SAM" id="Phobius"/>
    </source>
</evidence>
<comment type="pathway">
    <text evidence="2">Cell wall biogenesis; lipoteichoic acid biosynthesis.</text>
</comment>
<sequence>MDGMEKLSRRFRTLLRPRLRLARPGFYFLVVIYYEELFLKLYCLHGISPMGALFTLLFTVPIAMGLGLLCGGVSPGKGRVLLVLCTGLISLWLGAQAVYYHLFKTFLTIFSLTKMGMVAGAFGGMATAEIILNWFPILMMALPVIFAALWRKKLVLDQPDPAGLRIRWAVAAILVQLAVMGVVYLCGGGNLSLRYVYYRTATPELEMQDFGMLTQTTLEVRRLVGGIAPDDPDMRDRPKWVRPLNRTGPEKEQKYASSKYNIMNFDFDKLIDQETDETLLEAHKWFAQREPSEKNQWTGYFKGKNLVWIVAEGFSTLAMDPQRTPTLWKLSHQGFTFDHFYTPLWGVSTSDGEYVTTTGLVPKSGVWSYSLSSENYMPFSLGNQFRDLGYRTMAFHDYLYNYYDRNRSHPNMGYEYIALGQGLSLDSADAFPASDREMMEKIVPMFADQDPFMVYCLTVSGHLNYNLEENAMARRHWDEVKDLPYSDSVKCYLACQQELELAVKSLVDQLEAAGKLDDTVIVLSADHYPYGLTDEEYSELLGHTVDPVFEIYENTLILWNDQMKKPVEVDKYCSSLDIAPTLSNLFGLEYDSRLMMGTDILSDQPGMVIFSNYSFICQDGWYNSVTDEYRRWDGAEPDMSVAAAKLAEVQNRVAYSAVILDYDYYRLLFWDVRPAKAKTG</sequence>
<dbReference type="Gene3D" id="3.30.1120.170">
    <property type="match status" value="1"/>
</dbReference>
<dbReference type="GO" id="GO:0016787">
    <property type="term" value="F:hydrolase activity"/>
    <property type="evidence" value="ECO:0007669"/>
    <property type="project" value="UniProtKB-KW"/>
</dbReference>
<dbReference type="GO" id="GO:0005886">
    <property type="term" value="C:plasma membrane"/>
    <property type="evidence" value="ECO:0007669"/>
    <property type="project" value="UniProtKB-SubCell"/>
</dbReference>
<feature type="transmembrane region" description="Helical" evidence="7">
    <location>
        <begin position="131"/>
        <end position="150"/>
    </location>
</feature>
<keyword evidence="9" id="KW-0378">Hydrolase</keyword>
<keyword evidence="4 7" id="KW-0812">Transmembrane</keyword>
<feature type="transmembrane region" description="Helical" evidence="7">
    <location>
        <begin position="80"/>
        <end position="100"/>
    </location>
</feature>
<evidence type="ECO:0000256" key="3">
    <source>
        <dbReference type="ARBA" id="ARBA00022475"/>
    </source>
</evidence>
<dbReference type="AlphaFoldDB" id="A0A8J6J3V1"/>
<feature type="domain" description="Sulfatase N-terminal" evidence="8">
    <location>
        <begin position="304"/>
        <end position="587"/>
    </location>
</feature>
<dbReference type="SUPFAM" id="SSF53649">
    <property type="entry name" value="Alkaline phosphatase-like"/>
    <property type="match status" value="1"/>
</dbReference>
<evidence type="ECO:0000256" key="5">
    <source>
        <dbReference type="ARBA" id="ARBA00022989"/>
    </source>
</evidence>
<dbReference type="RefSeq" id="WP_186878075.1">
    <property type="nucleotide sequence ID" value="NZ_JACOPN010000003.1"/>
</dbReference>
<dbReference type="InterPro" id="IPR050448">
    <property type="entry name" value="OpgB/LTA_synthase_biosynth"/>
</dbReference>
<evidence type="ECO:0000256" key="1">
    <source>
        <dbReference type="ARBA" id="ARBA00004651"/>
    </source>
</evidence>
<keyword evidence="3" id="KW-1003">Cell membrane</keyword>
<feature type="transmembrane region" description="Helical" evidence="7">
    <location>
        <begin position="51"/>
        <end position="73"/>
    </location>
</feature>
<dbReference type="InterPro" id="IPR017850">
    <property type="entry name" value="Alkaline_phosphatase_core_sf"/>
</dbReference>
<feature type="transmembrane region" description="Helical" evidence="7">
    <location>
        <begin position="21"/>
        <end position="39"/>
    </location>
</feature>
<protein>
    <submittedName>
        <fullName evidence="9">Sulfatase-like hydrolase/transferase</fullName>
    </submittedName>
</protein>
<reference evidence="9" key="1">
    <citation type="submission" date="2020-08" db="EMBL/GenBank/DDBJ databases">
        <title>Genome public.</title>
        <authorList>
            <person name="Liu C."/>
            <person name="Sun Q."/>
        </authorList>
    </citation>
    <scope>NUCLEOTIDE SEQUENCE</scope>
    <source>
        <strain evidence="9">BX5</strain>
    </source>
</reference>
<dbReference type="Proteomes" id="UP000602260">
    <property type="component" value="Unassembled WGS sequence"/>
</dbReference>
<evidence type="ECO:0000313" key="9">
    <source>
        <dbReference type="EMBL" id="MBC5716711.1"/>
    </source>
</evidence>
<keyword evidence="5 7" id="KW-1133">Transmembrane helix</keyword>
<evidence type="ECO:0000256" key="2">
    <source>
        <dbReference type="ARBA" id="ARBA00004936"/>
    </source>
</evidence>
<evidence type="ECO:0000259" key="8">
    <source>
        <dbReference type="Pfam" id="PF00884"/>
    </source>
</evidence>
<dbReference type="EMBL" id="JACOPN010000003">
    <property type="protein sequence ID" value="MBC5716711.1"/>
    <property type="molecule type" value="Genomic_DNA"/>
</dbReference>
<dbReference type="Gene3D" id="3.40.720.10">
    <property type="entry name" value="Alkaline Phosphatase, subunit A"/>
    <property type="match status" value="1"/>
</dbReference>
<evidence type="ECO:0000256" key="6">
    <source>
        <dbReference type="ARBA" id="ARBA00023136"/>
    </source>
</evidence>
<dbReference type="InterPro" id="IPR000917">
    <property type="entry name" value="Sulfatase_N"/>
</dbReference>
<dbReference type="PANTHER" id="PTHR47371">
    <property type="entry name" value="LIPOTEICHOIC ACID SYNTHASE"/>
    <property type="match status" value="1"/>
</dbReference>
<feature type="transmembrane region" description="Helical" evidence="7">
    <location>
        <begin position="166"/>
        <end position="186"/>
    </location>
</feature>